<dbReference type="Proteomes" id="UP001055879">
    <property type="component" value="Linkage Group LG06"/>
</dbReference>
<reference evidence="2" key="1">
    <citation type="journal article" date="2022" name="Mol. Ecol. Resour.">
        <title>The genomes of chicory, endive, great burdock and yacon provide insights into Asteraceae palaeo-polyploidization history and plant inulin production.</title>
        <authorList>
            <person name="Fan W."/>
            <person name="Wang S."/>
            <person name="Wang H."/>
            <person name="Wang A."/>
            <person name="Jiang F."/>
            <person name="Liu H."/>
            <person name="Zhao H."/>
            <person name="Xu D."/>
            <person name="Zhang Y."/>
        </authorList>
    </citation>
    <scope>NUCLEOTIDE SEQUENCE [LARGE SCALE GENOMIC DNA]</scope>
    <source>
        <strain evidence="2">cv. Niubang</strain>
    </source>
</reference>
<gene>
    <name evidence="1" type="ORF">L6452_18983</name>
</gene>
<accession>A0ACB9B7C9</accession>
<comment type="caution">
    <text evidence="1">The sequence shown here is derived from an EMBL/GenBank/DDBJ whole genome shotgun (WGS) entry which is preliminary data.</text>
</comment>
<evidence type="ECO:0000313" key="1">
    <source>
        <dbReference type="EMBL" id="KAI3718131.1"/>
    </source>
</evidence>
<proteinExistence type="predicted"/>
<sequence>MIWWSDEGISRSRLSYKENPAITRAKMAMGKNLGVGLVKGTSSFGRKRILILNHMDFDSIDVSKPTKKHILENNSGFCHQIWLLQALPHEILNAPNRSFLMHACAHNPTGVDPTNNGKKYLTRLSGYSKRDAKSIRIFLEDGHLLEALNHMLRTWVFMTRELAALGDFFITYLYA</sequence>
<dbReference type="EMBL" id="CM042052">
    <property type="protein sequence ID" value="KAI3718131.1"/>
    <property type="molecule type" value="Genomic_DNA"/>
</dbReference>
<protein>
    <submittedName>
        <fullName evidence="1">Uncharacterized protein</fullName>
    </submittedName>
</protein>
<name>A0ACB9B7C9_ARCLA</name>
<evidence type="ECO:0000313" key="2">
    <source>
        <dbReference type="Proteomes" id="UP001055879"/>
    </source>
</evidence>
<reference evidence="1 2" key="2">
    <citation type="journal article" date="2022" name="Mol. Ecol. Resour.">
        <title>The genomes of chicory, endive, great burdock and yacon provide insights into Asteraceae paleo-polyploidization history and plant inulin production.</title>
        <authorList>
            <person name="Fan W."/>
            <person name="Wang S."/>
            <person name="Wang H."/>
            <person name="Wang A."/>
            <person name="Jiang F."/>
            <person name="Liu H."/>
            <person name="Zhao H."/>
            <person name="Xu D."/>
            <person name="Zhang Y."/>
        </authorList>
    </citation>
    <scope>NUCLEOTIDE SEQUENCE [LARGE SCALE GENOMIC DNA]</scope>
    <source>
        <strain evidence="2">cv. Niubang</strain>
    </source>
</reference>
<organism evidence="1 2">
    <name type="scientific">Arctium lappa</name>
    <name type="common">Greater burdock</name>
    <name type="synonym">Lappa major</name>
    <dbReference type="NCBI Taxonomy" id="4217"/>
    <lineage>
        <taxon>Eukaryota</taxon>
        <taxon>Viridiplantae</taxon>
        <taxon>Streptophyta</taxon>
        <taxon>Embryophyta</taxon>
        <taxon>Tracheophyta</taxon>
        <taxon>Spermatophyta</taxon>
        <taxon>Magnoliopsida</taxon>
        <taxon>eudicotyledons</taxon>
        <taxon>Gunneridae</taxon>
        <taxon>Pentapetalae</taxon>
        <taxon>asterids</taxon>
        <taxon>campanulids</taxon>
        <taxon>Asterales</taxon>
        <taxon>Asteraceae</taxon>
        <taxon>Carduoideae</taxon>
        <taxon>Cardueae</taxon>
        <taxon>Arctiinae</taxon>
        <taxon>Arctium</taxon>
    </lineage>
</organism>
<keyword evidence="2" id="KW-1185">Reference proteome</keyword>